<dbReference type="AlphaFoldDB" id="A0A086MRG0"/>
<keyword evidence="3" id="KW-1185">Reference proteome</keyword>
<sequence>MGDPAMRRGTARRVSVHPAQRSRQGRPSKAFGIFSAELFKAGTVAETSHTGTYALTAELVRTERLLVLQRFESGQHSAAPAVCVSAG</sequence>
<evidence type="ECO:0000256" key="1">
    <source>
        <dbReference type="SAM" id="MobiDB-lite"/>
    </source>
</evidence>
<protein>
    <submittedName>
        <fullName evidence="2">Uncharacterized protein</fullName>
    </submittedName>
</protein>
<dbReference type="HOGENOM" id="CLU_2482010_0_0_11"/>
<evidence type="ECO:0000313" key="3">
    <source>
        <dbReference type="Proteomes" id="UP000029095"/>
    </source>
</evidence>
<feature type="region of interest" description="Disordered" evidence="1">
    <location>
        <begin position="1"/>
        <end position="27"/>
    </location>
</feature>
<name>A0A086MRG0_9ACTN</name>
<dbReference type="Proteomes" id="UP000029095">
    <property type="component" value="Unassembled WGS sequence"/>
</dbReference>
<evidence type="ECO:0000313" key="2">
    <source>
        <dbReference type="EMBL" id="KFG71478.1"/>
    </source>
</evidence>
<organism evidence="2 3">
    <name type="scientific">Streptomyces mutabilis</name>
    <dbReference type="NCBI Taxonomy" id="67332"/>
    <lineage>
        <taxon>Bacteria</taxon>
        <taxon>Bacillati</taxon>
        <taxon>Actinomycetota</taxon>
        <taxon>Actinomycetes</taxon>
        <taxon>Kitasatosporales</taxon>
        <taxon>Streptomycetaceae</taxon>
        <taxon>Streptomyces</taxon>
    </lineage>
</organism>
<accession>A0A086MRG0</accession>
<dbReference type="EMBL" id="JNFQ01000007">
    <property type="protein sequence ID" value="KFG71478.1"/>
    <property type="molecule type" value="Genomic_DNA"/>
</dbReference>
<gene>
    <name evidence="2" type="ORF">FM21_35060</name>
</gene>
<dbReference type="STRING" id="1915400.FM21_35060"/>
<reference evidence="2 3" key="1">
    <citation type="submission" date="2014-05" db="EMBL/GenBank/DDBJ databases">
        <title>Complete genome sequence of the Streptomyces mutabilis TRM45540.</title>
        <authorList>
            <person name="Luo X."/>
            <person name="Zhang L."/>
        </authorList>
    </citation>
    <scope>NUCLEOTIDE SEQUENCE [LARGE SCALE GENOMIC DNA]</scope>
    <source>
        <strain evidence="2 3">TRM45540</strain>
    </source>
</reference>
<comment type="caution">
    <text evidence="2">The sequence shown here is derived from an EMBL/GenBank/DDBJ whole genome shotgun (WGS) entry which is preliminary data.</text>
</comment>
<proteinExistence type="predicted"/>